<dbReference type="Pfam" id="PF01966">
    <property type="entry name" value="HD"/>
    <property type="match status" value="1"/>
</dbReference>
<dbReference type="NCBIfam" id="TIGR01353">
    <property type="entry name" value="dGTP_triPase"/>
    <property type="match status" value="1"/>
</dbReference>
<dbReference type="RefSeq" id="WP_207973251.1">
    <property type="nucleotide sequence ID" value="NZ_CP071795.1"/>
</dbReference>
<dbReference type="NCBIfam" id="NF002205">
    <property type="entry name" value="PRK01096.1"/>
    <property type="match status" value="1"/>
</dbReference>
<evidence type="ECO:0000259" key="2">
    <source>
        <dbReference type="SMART" id="SM00471"/>
    </source>
</evidence>
<keyword evidence="4" id="KW-1185">Reference proteome</keyword>
<dbReference type="PANTHER" id="PTHR11373:SF32">
    <property type="entry name" value="DEOXYGUANOSINETRIPHOSPHATE TRIPHOSPHOHYDROLASE"/>
    <property type="match status" value="1"/>
</dbReference>
<sequence length="446" mass="50568">MNWEQLLSLKRFGDTQKRPRVAQDETRLGFDVDFDRIIFSSAFRSLQDKTQVIPLSETDFVHTRLTHSLEVSVVGRTLGRRVGKELLERHPNLAKLGYTFNDFGAIVAAASVMHDIGNPPFGHSGEKAIGEYFKTGNGVKYKAGLTDKEYQDLIDFEGNANGFKILTESREGISGGLRLSYATLGAFLKYPKESLPKKPTKHIVDKKYGFFQSEKTAFLEVVEDLGMKQKSTTQDISFYRHPLAYLVEAADDICYTIIDFEDGINLGLIEEDYALEYMIKLVKDTIDSKKYHSLKHKTDRISYLRALAIGVLINEAVAIFLKNEEAILNGTFEKSLLDKCKYEAQINDIIKISVDKIYKSTEVIEKEVAGYRIIADLLDVFVTAFNNKFDGNPSNFDNLVLNLLPAEYKVETNSLYNRIMQVCSYVSRMSDSYAIRMHKKLTGNII</sequence>
<proteinExistence type="predicted"/>
<dbReference type="SMART" id="SM00471">
    <property type="entry name" value="HDc"/>
    <property type="match status" value="1"/>
</dbReference>
<dbReference type="Pfam" id="PF13286">
    <property type="entry name" value="HD_assoc"/>
    <property type="match status" value="1"/>
</dbReference>
<accession>A0ABX7SY04</accession>
<dbReference type="InterPro" id="IPR023293">
    <property type="entry name" value="dGTP_triP_hydro_central_sf"/>
</dbReference>
<dbReference type="CDD" id="cd00077">
    <property type="entry name" value="HDc"/>
    <property type="match status" value="1"/>
</dbReference>
<dbReference type="SUPFAM" id="SSF109604">
    <property type="entry name" value="HD-domain/PDEase-like"/>
    <property type="match status" value="1"/>
</dbReference>
<dbReference type="InterPro" id="IPR050135">
    <property type="entry name" value="dGTPase-like"/>
</dbReference>
<dbReference type="Gene3D" id="1.10.3550.10">
    <property type="entry name" value="eoxyguanosinetriphosphate triphosphohydrolase domain-like"/>
    <property type="match status" value="1"/>
</dbReference>
<dbReference type="InterPro" id="IPR006674">
    <property type="entry name" value="HD_domain"/>
</dbReference>
<dbReference type="Proteomes" id="UP000663935">
    <property type="component" value="Chromosome"/>
</dbReference>
<dbReference type="InterPro" id="IPR027432">
    <property type="entry name" value="dGTP_triphosphohydrolase_C"/>
</dbReference>
<evidence type="ECO:0000313" key="3">
    <source>
        <dbReference type="EMBL" id="QTD39142.1"/>
    </source>
</evidence>
<dbReference type="InterPro" id="IPR003607">
    <property type="entry name" value="HD/PDEase_dom"/>
</dbReference>
<protein>
    <submittedName>
        <fullName evidence="3">Deoxyguanosinetriphosphate triphosphohydrolase</fullName>
    </submittedName>
</protein>
<gene>
    <name evidence="3" type="ORF">JL193_07845</name>
</gene>
<evidence type="ECO:0000256" key="1">
    <source>
        <dbReference type="ARBA" id="ARBA00022801"/>
    </source>
</evidence>
<name>A0ABX7SY04_9FLAO</name>
<dbReference type="Gene3D" id="1.10.3410.10">
    <property type="entry name" value="putative deoxyguanosinetriphosphate triphosphohydrolase like domain"/>
    <property type="match status" value="1"/>
</dbReference>
<dbReference type="EMBL" id="CP071795">
    <property type="protein sequence ID" value="QTD39142.1"/>
    <property type="molecule type" value="Genomic_DNA"/>
</dbReference>
<dbReference type="InterPro" id="IPR006261">
    <property type="entry name" value="dGTPase"/>
</dbReference>
<feature type="domain" description="HD/PDEase" evidence="2">
    <location>
        <begin position="60"/>
        <end position="265"/>
    </location>
</feature>
<reference evidence="3 4" key="1">
    <citation type="submission" date="2021-03" db="EMBL/GenBank/DDBJ databases">
        <title>Complete genome of Polaribacter_sp.G4M1.</title>
        <authorList>
            <person name="Jeong S.W."/>
            <person name="Bae J.W."/>
        </authorList>
    </citation>
    <scope>NUCLEOTIDE SEQUENCE [LARGE SCALE GENOMIC DNA]</scope>
    <source>
        <strain evidence="3 4">G4M1</strain>
    </source>
</reference>
<evidence type="ECO:0000313" key="4">
    <source>
        <dbReference type="Proteomes" id="UP000663935"/>
    </source>
</evidence>
<dbReference type="PANTHER" id="PTHR11373">
    <property type="entry name" value="DEOXYNUCLEOSIDE TRIPHOSPHATE TRIPHOSPHOHYDROLASE"/>
    <property type="match status" value="1"/>
</dbReference>
<keyword evidence="1" id="KW-0378">Hydrolase</keyword>
<dbReference type="Gene3D" id="1.10.3210.10">
    <property type="entry name" value="Hypothetical protein af1432"/>
    <property type="match status" value="1"/>
</dbReference>
<dbReference type="InterPro" id="IPR026875">
    <property type="entry name" value="PHydrolase_assoc_dom"/>
</dbReference>
<organism evidence="3 4">
    <name type="scientific">Polaribacter batillariae</name>
    <dbReference type="NCBI Taxonomy" id="2808900"/>
    <lineage>
        <taxon>Bacteria</taxon>
        <taxon>Pseudomonadati</taxon>
        <taxon>Bacteroidota</taxon>
        <taxon>Flavobacteriia</taxon>
        <taxon>Flavobacteriales</taxon>
        <taxon>Flavobacteriaceae</taxon>
    </lineage>
</organism>